<dbReference type="GO" id="GO:0016491">
    <property type="term" value="F:oxidoreductase activity"/>
    <property type="evidence" value="ECO:0007669"/>
    <property type="project" value="InterPro"/>
</dbReference>
<evidence type="ECO:0000256" key="6">
    <source>
        <dbReference type="PIRSR" id="PIRSR001488-1"/>
    </source>
</evidence>
<evidence type="ECO:0000259" key="7">
    <source>
        <dbReference type="Pfam" id="PF01323"/>
    </source>
</evidence>
<dbReference type="InterPro" id="IPR050824">
    <property type="entry name" value="Thiol_disulfide_DsbA"/>
</dbReference>
<evidence type="ECO:0000256" key="1">
    <source>
        <dbReference type="ARBA" id="ARBA00005791"/>
    </source>
</evidence>
<name>A0A0H2WVL6_SALPA</name>
<reference evidence="8 9" key="1">
    <citation type="journal article" date="2004" name="Nat. Genet.">
        <title>Comparison of genome degradation in Paratyphi A and Typhi, human-restricted serovars of Salmonella enterica that cause typhoid.</title>
        <authorList>
            <person name="McClelland M."/>
            <person name="Sanderson K.E."/>
            <person name="Clifton S.W."/>
            <person name="Latreille P."/>
            <person name="Porwollik S."/>
            <person name="Sabo A."/>
            <person name="Meyer R."/>
            <person name="Bieri T."/>
            <person name="Ozersky P."/>
            <person name="McLellan M."/>
            <person name="Harkins C.R."/>
            <person name="Wang C."/>
            <person name="Nguyen C."/>
            <person name="Berghoff A."/>
            <person name="Elliott G."/>
            <person name="Kohlberg S."/>
            <person name="Strong C."/>
            <person name="Du F."/>
            <person name="Carter J."/>
            <person name="Kremizki C."/>
            <person name="Layman D."/>
            <person name="Leonard S."/>
            <person name="Sun H."/>
            <person name="Fulton L."/>
            <person name="Nash W."/>
            <person name="Miner T."/>
            <person name="Minx P."/>
            <person name="Delehaunty K."/>
            <person name="Fronick C."/>
            <person name="Magrini V."/>
            <person name="Nhan M."/>
            <person name="Warren W."/>
            <person name="Florea L."/>
            <person name="Spieth J."/>
            <person name="Wilson R.K."/>
        </authorList>
    </citation>
    <scope>NUCLEOTIDE SEQUENCE [LARGE SCALE GENOMIC DNA]</scope>
    <source>
        <strain evidence="9">ATCC 9150 / SARB42</strain>
    </source>
</reference>
<dbReference type="Gene3D" id="3.40.30.10">
    <property type="entry name" value="Glutaredoxin"/>
    <property type="match status" value="1"/>
</dbReference>
<keyword evidence="3 5" id="KW-1015">Disulfide bond</keyword>
<evidence type="ECO:0000256" key="5">
    <source>
        <dbReference type="PIRNR" id="PIRNR001488"/>
    </source>
</evidence>
<dbReference type="PANTHER" id="PTHR35891">
    <property type="entry name" value="THIOL:DISULFIDE INTERCHANGE PROTEIN DSBA"/>
    <property type="match status" value="1"/>
</dbReference>
<dbReference type="InterPro" id="IPR036249">
    <property type="entry name" value="Thioredoxin-like_sf"/>
</dbReference>
<dbReference type="AlphaFoldDB" id="A0A0H2WVL6"/>
<evidence type="ECO:0000256" key="2">
    <source>
        <dbReference type="ARBA" id="ARBA00022729"/>
    </source>
</evidence>
<dbReference type="InterPro" id="IPR023205">
    <property type="entry name" value="DsbA/DsbL"/>
</dbReference>
<sequence>MECFRDDELCPGAVFPEGNIIFFFLPGRARPVIAQEWEFITPLVADAPAEVELFSFYCPPCYAFSQTMGVARAIRHVLPHGDRMIKYHVSLLGPLGHELTRAWALAMMMKETDVVEKAFFTADMVEKRLHSPDDVRRVFMSATGISRGEYDRSIKSPAVNDMVALQERLFKEYGVRGTPSVYVRGRYHINNAAFGAFSVEDFRSRYAAVVRKLLAGNPDAD</sequence>
<dbReference type="SUPFAM" id="SSF52833">
    <property type="entry name" value="Thioredoxin-like"/>
    <property type="match status" value="1"/>
</dbReference>
<evidence type="ECO:0000313" key="8">
    <source>
        <dbReference type="EMBL" id="AAV80038.1"/>
    </source>
</evidence>
<feature type="disulfide bond" description="Redox-active" evidence="6">
    <location>
        <begin position="58"/>
        <end position="61"/>
    </location>
</feature>
<protein>
    <recommendedName>
        <fullName evidence="5">Thiol:disulfide interchange protein</fullName>
    </recommendedName>
</protein>
<evidence type="ECO:0000256" key="4">
    <source>
        <dbReference type="ARBA" id="ARBA00023284"/>
    </source>
</evidence>
<dbReference type="EMBL" id="CP000026">
    <property type="protein sequence ID" value="AAV80038.1"/>
    <property type="molecule type" value="Genomic_DNA"/>
</dbReference>
<dbReference type="PANTHER" id="PTHR35891:SF2">
    <property type="entry name" value="THIOL:DISULFIDE INTERCHANGE PROTEIN DSBA"/>
    <property type="match status" value="1"/>
</dbReference>
<keyword evidence="4" id="KW-0676">Redox-active center</keyword>
<evidence type="ECO:0000313" key="9">
    <source>
        <dbReference type="Proteomes" id="UP000008185"/>
    </source>
</evidence>
<dbReference type="CDD" id="cd03019">
    <property type="entry name" value="DsbA_DsbA"/>
    <property type="match status" value="1"/>
</dbReference>
<evidence type="ECO:0000256" key="3">
    <source>
        <dbReference type="ARBA" id="ARBA00023157"/>
    </source>
</evidence>
<dbReference type="InterPro" id="IPR001853">
    <property type="entry name" value="DSBA-like_thioredoxin_dom"/>
</dbReference>
<gene>
    <name evidence="8" type="ordered locus">SPA4310</name>
</gene>
<dbReference type="Proteomes" id="UP000008185">
    <property type="component" value="Chromosome"/>
</dbReference>
<organism evidence="8 9">
    <name type="scientific">Salmonella paratyphi A (strain ATCC 9150 / SARB42)</name>
    <dbReference type="NCBI Taxonomy" id="295319"/>
    <lineage>
        <taxon>Bacteria</taxon>
        <taxon>Pseudomonadati</taxon>
        <taxon>Pseudomonadota</taxon>
        <taxon>Gammaproteobacteria</taxon>
        <taxon>Enterobacterales</taxon>
        <taxon>Enterobacteriaceae</taxon>
        <taxon>Salmonella</taxon>
    </lineage>
</organism>
<dbReference type="HOGENOM" id="CLU_088255_2_0_6"/>
<dbReference type="GO" id="GO:0042597">
    <property type="term" value="C:periplasmic space"/>
    <property type="evidence" value="ECO:0007669"/>
    <property type="project" value="UniProtKB-SubCell"/>
</dbReference>
<comment type="subcellular location">
    <subcellularLocation>
        <location evidence="5">Periplasm</location>
    </subcellularLocation>
</comment>
<comment type="similarity">
    <text evidence="1">Belongs to the thioredoxin family. DsbA subfamily.</text>
</comment>
<dbReference type="KEGG" id="spt:SPA4310"/>
<keyword evidence="5" id="KW-0574">Periplasm</keyword>
<proteinExistence type="inferred from homology"/>
<feature type="domain" description="DSBA-like thioredoxin" evidence="7">
    <location>
        <begin position="53"/>
        <end position="206"/>
    </location>
</feature>
<dbReference type="Pfam" id="PF01323">
    <property type="entry name" value="DSBA"/>
    <property type="match status" value="1"/>
</dbReference>
<keyword evidence="2" id="KW-0732">Signal</keyword>
<dbReference type="PIRSF" id="PIRSF001488">
    <property type="entry name" value="Tdi_protein"/>
    <property type="match status" value="1"/>
</dbReference>
<accession>A0A0H2WVL6</accession>